<feature type="compositionally biased region" description="Low complexity" evidence="1">
    <location>
        <begin position="61"/>
        <end position="72"/>
    </location>
</feature>
<proteinExistence type="predicted"/>
<protein>
    <submittedName>
        <fullName evidence="2">Uncharacterized protein</fullName>
    </submittedName>
</protein>
<evidence type="ECO:0000313" key="3">
    <source>
        <dbReference type="Proteomes" id="UP000193648"/>
    </source>
</evidence>
<evidence type="ECO:0000313" key="2">
    <source>
        <dbReference type="EMBL" id="ORZ11707.1"/>
    </source>
</evidence>
<comment type="caution">
    <text evidence="2">The sequence shown here is derived from an EMBL/GenBank/DDBJ whole genome shotgun (WGS) entry which is preliminary data.</text>
</comment>
<dbReference type="AlphaFoldDB" id="A0A1Y2GKL0"/>
<feature type="compositionally biased region" description="Low complexity" evidence="1">
    <location>
        <begin position="117"/>
        <end position="129"/>
    </location>
</feature>
<feature type="compositionally biased region" description="Polar residues" evidence="1">
    <location>
        <begin position="1"/>
        <end position="15"/>
    </location>
</feature>
<reference evidence="2 3" key="1">
    <citation type="submission" date="2016-07" db="EMBL/GenBank/DDBJ databases">
        <title>Pervasive Adenine N6-methylation of Active Genes in Fungi.</title>
        <authorList>
            <consortium name="DOE Joint Genome Institute"/>
            <person name="Mondo S.J."/>
            <person name="Dannebaum R.O."/>
            <person name="Kuo R.C."/>
            <person name="Labutti K."/>
            <person name="Haridas S."/>
            <person name="Kuo A."/>
            <person name="Salamov A."/>
            <person name="Ahrendt S.R."/>
            <person name="Lipzen A."/>
            <person name="Sullivan W."/>
            <person name="Andreopoulos W.B."/>
            <person name="Clum A."/>
            <person name="Lindquist E."/>
            <person name="Daum C."/>
            <person name="Ramamoorthy G.K."/>
            <person name="Gryganskyi A."/>
            <person name="Culley D."/>
            <person name="Magnuson J.K."/>
            <person name="James T.Y."/>
            <person name="O'Malley M.A."/>
            <person name="Stajich J.E."/>
            <person name="Spatafora J.W."/>
            <person name="Visel A."/>
            <person name="Grigoriev I.V."/>
        </authorList>
    </citation>
    <scope>NUCLEOTIDE SEQUENCE [LARGE SCALE GENOMIC DNA]</scope>
    <source>
        <strain evidence="2 3">NRRL 3116</strain>
    </source>
</reference>
<gene>
    <name evidence="2" type="ORF">BCR41DRAFT_356794</name>
</gene>
<organism evidence="2 3">
    <name type="scientific">Lobosporangium transversale</name>
    <dbReference type="NCBI Taxonomy" id="64571"/>
    <lineage>
        <taxon>Eukaryota</taxon>
        <taxon>Fungi</taxon>
        <taxon>Fungi incertae sedis</taxon>
        <taxon>Mucoromycota</taxon>
        <taxon>Mortierellomycotina</taxon>
        <taxon>Mortierellomycetes</taxon>
        <taxon>Mortierellales</taxon>
        <taxon>Mortierellaceae</taxon>
        <taxon>Lobosporangium</taxon>
    </lineage>
</organism>
<sequence>MQQPSAPTAQFTTSAIAAFPLPPVLSSSRPSSPNGKEIVAEHYHKQGQEQHMRYQDQARNISPVPSITTTSSDQNSSMDDADIQAEAGAISPVMDHVSPVPTSVTSPTTPYSAKTLETTSSPSASIPEASPLPPLQYQSQHKPSSKELVLTAAWLQDPPAAGPGGRKKRAGDPQLGDLGRGYH</sequence>
<name>A0A1Y2GKL0_9FUNG</name>
<evidence type="ECO:0000256" key="1">
    <source>
        <dbReference type="SAM" id="MobiDB-lite"/>
    </source>
</evidence>
<dbReference type="Proteomes" id="UP000193648">
    <property type="component" value="Unassembled WGS sequence"/>
</dbReference>
<accession>A0A1Y2GKL0</accession>
<feature type="compositionally biased region" description="Basic and acidic residues" evidence="1">
    <location>
        <begin position="38"/>
        <end position="56"/>
    </location>
</feature>
<dbReference type="EMBL" id="MCFF01000027">
    <property type="protein sequence ID" value="ORZ11707.1"/>
    <property type="molecule type" value="Genomic_DNA"/>
</dbReference>
<feature type="compositionally biased region" description="Low complexity" evidence="1">
    <location>
        <begin position="97"/>
        <end position="110"/>
    </location>
</feature>
<dbReference type="InParanoid" id="A0A1Y2GKL0"/>
<dbReference type="GeneID" id="33566563"/>
<feature type="compositionally biased region" description="Low complexity" evidence="1">
    <location>
        <begin position="24"/>
        <end position="33"/>
    </location>
</feature>
<feature type="non-terminal residue" evidence="2">
    <location>
        <position position="183"/>
    </location>
</feature>
<keyword evidence="3" id="KW-1185">Reference proteome</keyword>
<dbReference type="RefSeq" id="XP_021879804.1">
    <property type="nucleotide sequence ID" value="XM_022024719.1"/>
</dbReference>
<feature type="region of interest" description="Disordered" evidence="1">
    <location>
        <begin position="1"/>
        <end position="183"/>
    </location>
</feature>